<organism evidence="2">
    <name type="scientific">Arundo donax</name>
    <name type="common">Giant reed</name>
    <name type="synonym">Donax arundinaceus</name>
    <dbReference type="NCBI Taxonomy" id="35708"/>
    <lineage>
        <taxon>Eukaryota</taxon>
        <taxon>Viridiplantae</taxon>
        <taxon>Streptophyta</taxon>
        <taxon>Embryophyta</taxon>
        <taxon>Tracheophyta</taxon>
        <taxon>Spermatophyta</taxon>
        <taxon>Magnoliopsida</taxon>
        <taxon>Liliopsida</taxon>
        <taxon>Poales</taxon>
        <taxon>Poaceae</taxon>
        <taxon>PACMAD clade</taxon>
        <taxon>Arundinoideae</taxon>
        <taxon>Arundineae</taxon>
        <taxon>Arundo</taxon>
    </lineage>
</organism>
<evidence type="ECO:0000313" key="2">
    <source>
        <dbReference type="EMBL" id="JAE17570.1"/>
    </source>
</evidence>
<evidence type="ECO:0000256" key="1">
    <source>
        <dbReference type="SAM" id="Phobius"/>
    </source>
</evidence>
<feature type="transmembrane region" description="Helical" evidence="1">
    <location>
        <begin position="7"/>
        <end position="25"/>
    </location>
</feature>
<keyword evidence="1" id="KW-0472">Membrane</keyword>
<protein>
    <submittedName>
        <fullName evidence="2">Uncharacterized protein</fullName>
    </submittedName>
</protein>
<proteinExistence type="predicted"/>
<name>A0A0A9FXL4_ARUDO</name>
<reference evidence="2" key="1">
    <citation type="submission" date="2014-09" db="EMBL/GenBank/DDBJ databases">
        <authorList>
            <person name="Magalhaes I.L.F."/>
            <person name="Oliveira U."/>
            <person name="Santos F.R."/>
            <person name="Vidigal T.H.D.A."/>
            <person name="Brescovit A.D."/>
            <person name="Santos A.J."/>
        </authorList>
    </citation>
    <scope>NUCLEOTIDE SEQUENCE</scope>
    <source>
        <tissue evidence="2">Shoot tissue taken approximately 20 cm above the soil surface</tissue>
    </source>
</reference>
<sequence>MFLFRDQCLYSAFIHLFVPNFWYFIHSYIPLGGCEEHGF</sequence>
<dbReference type="EMBL" id="GBRH01180326">
    <property type="protein sequence ID" value="JAE17570.1"/>
    <property type="molecule type" value="Transcribed_RNA"/>
</dbReference>
<keyword evidence="1" id="KW-1133">Transmembrane helix</keyword>
<reference evidence="2" key="2">
    <citation type="journal article" date="2015" name="Data Brief">
        <title>Shoot transcriptome of the giant reed, Arundo donax.</title>
        <authorList>
            <person name="Barrero R.A."/>
            <person name="Guerrero F.D."/>
            <person name="Moolhuijzen P."/>
            <person name="Goolsby J.A."/>
            <person name="Tidwell J."/>
            <person name="Bellgard S.E."/>
            <person name="Bellgard M.I."/>
        </authorList>
    </citation>
    <scope>NUCLEOTIDE SEQUENCE</scope>
    <source>
        <tissue evidence="2">Shoot tissue taken approximately 20 cm above the soil surface</tissue>
    </source>
</reference>
<accession>A0A0A9FXL4</accession>
<keyword evidence="1" id="KW-0812">Transmembrane</keyword>
<dbReference type="AlphaFoldDB" id="A0A0A9FXL4"/>